<keyword evidence="1" id="KW-1133">Transmembrane helix</keyword>
<feature type="transmembrane region" description="Helical" evidence="1">
    <location>
        <begin position="181"/>
        <end position="202"/>
    </location>
</feature>
<dbReference type="GO" id="GO:0015098">
    <property type="term" value="F:molybdate ion transmembrane transporter activity"/>
    <property type="evidence" value="ECO:0007669"/>
    <property type="project" value="InterPro"/>
</dbReference>
<dbReference type="Pfam" id="PF16983">
    <property type="entry name" value="MFS_MOT1"/>
    <property type="match status" value="2"/>
</dbReference>
<keyword evidence="1" id="KW-0472">Membrane</keyword>
<feature type="transmembrane region" description="Helical" evidence="1">
    <location>
        <begin position="112"/>
        <end position="132"/>
    </location>
</feature>
<feature type="domain" description="DUF2921" evidence="2">
    <location>
        <begin position="507"/>
        <end position="722"/>
    </location>
</feature>
<feature type="transmembrane region" description="Helical" evidence="1">
    <location>
        <begin position="361"/>
        <end position="380"/>
    </location>
</feature>
<dbReference type="PANTHER" id="PTHR31970">
    <property type="match status" value="1"/>
</dbReference>
<dbReference type="Proteomes" id="UP000325577">
    <property type="component" value="Linkage Group LG12"/>
</dbReference>
<keyword evidence="1" id="KW-0812">Transmembrane</keyword>
<feature type="transmembrane region" description="Helical" evidence="1">
    <location>
        <begin position="463"/>
        <end position="480"/>
    </location>
</feature>
<evidence type="ECO:0000256" key="1">
    <source>
        <dbReference type="SAM" id="Phobius"/>
    </source>
</evidence>
<feature type="transmembrane region" description="Helical" evidence="1">
    <location>
        <begin position="416"/>
        <end position="443"/>
    </location>
</feature>
<feature type="transmembrane region" description="Helical" evidence="1">
    <location>
        <begin position="234"/>
        <end position="254"/>
    </location>
</feature>
<dbReference type="EMBL" id="CM018035">
    <property type="protein sequence ID" value="KAA8541862.1"/>
    <property type="molecule type" value="Genomic_DNA"/>
</dbReference>
<evidence type="ECO:0000259" key="2">
    <source>
        <dbReference type="Pfam" id="PF25333"/>
    </source>
</evidence>
<feature type="transmembrane region" description="Helical" evidence="1">
    <location>
        <begin position="51"/>
        <end position="78"/>
    </location>
</feature>
<feature type="transmembrane region" description="Helical" evidence="1">
    <location>
        <begin position="386"/>
        <end position="404"/>
    </location>
</feature>
<organism evidence="3 4">
    <name type="scientific">Nyssa sinensis</name>
    <dbReference type="NCBI Taxonomy" id="561372"/>
    <lineage>
        <taxon>Eukaryota</taxon>
        <taxon>Viridiplantae</taxon>
        <taxon>Streptophyta</taxon>
        <taxon>Embryophyta</taxon>
        <taxon>Tracheophyta</taxon>
        <taxon>Spermatophyta</taxon>
        <taxon>Magnoliopsida</taxon>
        <taxon>eudicotyledons</taxon>
        <taxon>Gunneridae</taxon>
        <taxon>Pentapetalae</taxon>
        <taxon>asterids</taxon>
        <taxon>Cornales</taxon>
        <taxon>Nyssaceae</taxon>
        <taxon>Nyssa</taxon>
    </lineage>
</organism>
<name>A0A5J5BJD9_9ASTE</name>
<reference evidence="3 4" key="1">
    <citation type="submission" date="2019-09" db="EMBL/GenBank/DDBJ databases">
        <title>A chromosome-level genome assembly of the Chinese tupelo Nyssa sinensis.</title>
        <authorList>
            <person name="Yang X."/>
            <person name="Kang M."/>
            <person name="Yang Y."/>
            <person name="Xiong H."/>
            <person name="Wang M."/>
            <person name="Zhang Z."/>
            <person name="Wang Z."/>
            <person name="Wu H."/>
            <person name="Ma T."/>
            <person name="Liu J."/>
            <person name="Xi Z."/>
        </authorList>
    </citation>
    <scope>NUCLEOTIDE SEQUENCE [LARGE SCALE GENOMIC DNA]</scope>
    <source>
        <strain evidence="3">J267</strain>
        <tissue evidence="3">Leaf</tissue>
    </source>
</reference>
<evidence type="ECO:0000313" key="3">
    <source>
        <dbReference type="EMBL" id="KAA8541862.1"/>
    </source>
</evidence>
<sequence>MEDESPNVTTPLLRRQWWHRRLSNLPLTTSLRLKTTVWSELGGSVGDLGTYIPIVLALTLVSHLDLGTTLIFTALYNITTGLLFGTPMPVQPMKSIAAVAVSEVPHLTVPQIAAGGISTASVALLLGVTGLMSSLYRFIPLPVVRGVQLSQGLSFAFSAIKYVRYNQDFASGKSGTPRSWLGLDGLIVAIVSILFLVLSTGAGDSFDDNHSHSSEEPSSPSNRSGRRVRRRLQILSAIPSALIVFLLGLLLCFLRDPSIIKDLQFGPSKIHLVKITWEDWKIGFLRAAIPQIPLTILNSVIAVCKLSADLFPDREVSATAVSVSVGAMNLVGCWFGAMPVCHGAGGLAGQYRFGGRSGASVVFLGIGKLVLGLVFGNSFVRILGQFPIGILGVLLLFAGIELAMASRDMNTKEESFVMLVSAAVSLTGSSAALGFGCGILLFLLLKLRQMESSGNCKIMGVPLLVRHLLVLAFLLLFFIASTTSFSEFEDSDEPTSTCKYERSAEVERECSFVLSLASKSKLGDEKIYEIESKLPFWNGDWVQEAGGAPLMPFDDSDMPKNFSGVGSHLKLVSFWVMGFGFSHQFDNAVSVCGLLSIGITRNKTLSDMAESWTPWFDTGPGYSNMYIPFEGLYVESDENGGERLMCLLGTSVFPFSEGLSDTLELLNDYSCEQDHQSTLPKDDRIMLVLRYPQTFTLTSRAVLGEMRSLNERSDPKYFDKVHISSQLGHGSTYSFVSNLLVSKACDPYPYQDELIDDGIQIFKGFQFCKVFQRFTSDIFDVSWISKCHGTKCNSDLRPFMLGREIEETDGILDNFRLVMKDLHCVPGVNLNDFSTAKVAVVFRAFSPLEDHYTSQARSGLSGMTISAEGIWNSSSGQLCMVGCVGLEAGSSECNSRICLYLPVTFTITQRSILIGTISSIKKTDP</sequence>
<dbReference type="OrthoDB" id="5402974at2759"/>
<protein>
    <recommendedName>
        <fullName evidence="2">DUF2921 domain-containing protein</fullName>
    </recommendedName>
</protein>
<feature type="domain" description="DUF2921" evidence="2">
    <location>
        <begin position="741"/>
        <end position="924"/>
    </location>
</feature>
<dbReference type="InterPro" id="IPR031563">
    <property type="entry name" value="MOT1/MOT2"/>
</dbReference>
<proteinExistence type="predicted"/>
<dbReference type="Pfam" id="PF25333">
    <property type="entry name" value="DUF2921_N"/>
    <property type="match status" value="2"/>
</dbReference>
<dbReference type="InterPro" id="IPR057425">
    <property type="entry name" value="DUF2921_N"/>
</dbReference>
<accession>A0A5J5BJD9</accession>
<keyword evidence="4" id="KW-1185">Reference proteome</keyword>
<feature type="transmembrane region" description="Helical" evidence="1">
    <location>
        <begin position="138"/>
        <end position="160"/>
    </location>
</feature>
<evidence type="ECO:0000313" key="4">
    <source>
        <dbReference type="Proteomes" id="UP000325577"/>
    </source>
</evidence>
<dbReference type="AlphaFoldDB" id="A0A5J5BJD9"/>
<gene>
    <name evidence="3" type="ORF">F0562_023014</name>
</gene>
<dbReference type="PANTHER" id="PTHR31970:SF9">
    <property type="entry name" value="MOLYBDATE TRANSPORTER 2"/>
    <property type="match status" value="1"/>
</dbReference>